<feature type="compositionally biased region" description="Basic and acidic residues" evidence="1">
    <location>
        <begin position="1224"/>
        <end position="1233"/>
    </location>
</feature>
<protein>
    <recommendedName>
        <fullName evidence="4">Reverse transcriptase domain-containing protein</fullName>
    </recommendedName>
</protein>
<feature type="compositionally biased region" description="Basic and acidic residues" evidence="1">
    <location>
        <begin position="1173"/>
        <end position="1185"/>
    </location>
</feature>
<proteinExistence type="predicted"/>
<dbReference type="InterPro" id="IPR043128">
    <property type="entry name" value="Rev_trsase/Diguanyl_cyclase"/>
</dbReference>
<feature type="region of interest" description="Disordered" evidence="1">
    <location>
        <begin position="315"/>
        <end position="354"/>
    </location>
</feature>
<dbReference type="OrthoDB" id="413424at2759"/>
<evidence type="ECO:0000313" key="2">
    <source>
        <dbReference type="EMBL" id="OLP78078.1"/>
    </source>
</evidence>
<reference evidence="2 3" key="1">
    <citation type="submission" date="2016-02" db="EMBL/GenBank/DDBJ databases">
        <title>Genome analysis of coral dinoflagellate symbionts highlights evolutionary adaptations to a symbiotic lifestyle.</title>
        <authorList>
            <person name="Aranda M."/>
            <person name="Li Y."/>
            <person name="Liew Y.J."/>
            <person name="Baumgarten S."/>
            <person name="Simakov O."/>
            <person name="Wilson M."/>
            <person name="Piel J."/>
            <person name="Ashoor H."/>
            <person name="Bougouffa S."/>
            <person name="Bajic V.B."/>
            <person name="Ryu T."/>
            <person name="Ravasi T."/>
            <person name="Bayer T."/>
            <person name="Micklem G."/>
            <person name="Kim H."/>
            <person name="Bhak J."/>
            <person name="Lajeunesse T.C."/>
            <person name="Voolstra C.R."/>
        </authorList>
    </citation>
    <scope>NUCLEOTIDE SEQUENCE [LARGE SCALE GENOMIC DNA]</scope>
    <source>
        <strain evidence="2 3">CCMP2467</strain>
    </source>
</reference>
<feature type="compositionally biased region" description="Basic residues" evidence="1">
    <location>
        <begin position="332"/>
        <end position="342"/>
    </location>
</feature>
<feature type="compositionally biased region" description="Polar residues" evidence="1">
    <location>
        <begin position="559"/>
        <end position="574"/>
    </location>
</feature>
<dbReference type="Proteomes" id="UP000186817">
    <property type="component" value="Unassembled WGS sequence"/>
</dbReference>
<comment type="caution">
    <text evidence="2">The sequence shown here is derived from an EMBL/GenBank/DDBJ whole genome shotgun (WGS) entry which is preliminary data.</text>
</comment>
<evidence type="ECO:0000256" key="1">
    <source>
        <dbReference type="SAM" id="MobiDB-lite"/>
    </source>
</evidence>
<dbReference type="Gene3D" id="3.30.70.270">
    <property type="match status" value="1"/>
</dbReference>
<evidence type="ECO:0000313" key="3">
    <source>
        <dbReference type="Proteomes" id="UP000186817"/>
    </source>
</evidence>
<evidence type="ECO:0008006" key="4">
    <source>
        <dbReference type="Google" id="ProtNLM"/>
    </source>
</evidence>
<organism evidence="2 3">
    <name type="scientific">Symbiodinium microadriaticum</name>
    <name type="common">Dinoflagellate</name>
    <name type="synonym">Zooxanthella microadriatica</name>
    <dbReference type="NCBI Taxonomy" id="2951"/>
    <lineage>
        <taxon>Eukaryota</taxon>
        <taxon>Sar</taxon>
        <taxon>Alveolata</taxon>
        <taxon>Dinophyceae</taxon>
        <taxon>Suessiales</taxon>
        <taxon>Symbiodiniaceae</taxon>
        <taxon>Symbiodinium</taxon>
    </lineage>
</organism>
<dbReference type="Gene3D" id="3.10.10.10">
    <property type="entry name" value="HIV Type 1 Reverse Transcriptase, subunit A, domain 1"/>
    <property type="match status" value="1"/>
</dbReference>
<keyword evidence="3" id="KW-1185">Reference proteome</keyword>
<dbReference type="EMBL" id="LSRX01001665">
    <property type="protein sequence ID" value="OLP78078.1"/>
    <property type="molecule type" value="Genomic_DNA"/>
</dbReference>
<feature type="region of interest" description="Disordered" evidence="1">
    <location>
        <begin position="1157"/>
        <end position="1234"/>
    </location>
</feature>
<accession>A0A1Q9C581</accession>
<sequence length="1466" mass="162633">MAGLTPAQAADLAKLSSDLLFILQEADVSLPNQARLGHLEVISVPLFAGLDETRVRVREALAADLPLDVEGNAANRLEMAKLLVAWEAAKLQAEATQRNRAEARLGTQQRLVQPSEHQAMRAAVERVLGTLRDKEVPAKQVIAAKLEMLESNTPTAVLLTEVASVEDAEVESFEAKIDPVTNTLKIKSGKHSVAAPSTPEDLRLRHRRIGLAWDMLATKHSNRVWLSANMTDCMRRFSDFILGTQVAGLVAGSRVPSWSLVLAFELESRKAVCKWLRDGKVNTLADGYEKAISDVELLNRYFVIPFSLNTKETGWAASNVPPPPALTDGAGRPRKGNGKGKTKNQDTSTTAKGKLTKATDGTPICWKFNRRGGCQDLARAASLTVQVEEFDLVRGQGALALGASRGSRAYTSGVSTVALYQCAFGEDYRKPTRSVSYQAYRCLWTVLVAYTPFCGPSLKEEDRSVLSELGFRLPGAAHPASGRSTAAVGQLKPSSRKRPAEGAALEDDNGDGTSAKSSTRKHPSGGAALGDDNGSGTSAKSSARKHPSGGAALWDDNGDGSSEWWQPSSQSTHWVQDPEGSTSEEDEDGFPVAPRGSGKLGVGPALLTRGAGKTKLYSDGHGLASPGRWPPHARPCADHDPGLAFHKSLMDQLLRFITDNVDYKKVVCFLATGKCTASPFSEAVMDQARQLVFKRIREQGSTAPLEEIPERQPFYLHAISEVLRLADDPDWRQYVVSTHSFANGVPLGVDHRMPRCPALFERKRRHRDFKGLGAHECEELRDNYRSADGFESKIETQFGKEIELGAMVELDLQEAQRRFGQELSIASLGCIPKADGSVRVVHDATHGQHVNDSIRVRDGQAYPSGADLEETLHSLPYATFSLSGDISRAHRLSKVREQDWPRQACRARKGGSVYLNTVGTFGVTSASYWWHRLMGGLGRFLYYCHGRDETTLLSYVDDLLWITQSSDGLLRILGSILLLSVLGVPFAWHKFAGGGEHTWIGYSLCVARRTVGISLSRADWIVGWIRLQNALADALTNQQYDAFDPKLRLRFDFSRYRSIILKDLMDAGASLYGDIKDYKEKWQGKRAAKLRKGERLRDIDPWAKSDAPWAIARTLLVMRQSLMPHGPEVKKEWAAIDSSTLQRQKEAEAELALLECWGENHPQPRPMDTEPTAGEKRATSPEQERRKYHRRDSKGNGAGKGSGDRSGDRAARQLPRPPPRSRRTAVEPTDHNTEGMMWMMGRMLLRLEDQMALERFQSGFVMFFRPTSRMSIIPLLAKKSEHWHELKAQKDAELSLALRAFLFRSMFDIIQKRLQETVKNPTQLEAAQQLQVFLPDKEGEPLRVPYLMYNTETRQLEPKKDPAPLTLERVSEILAAILKHSLDSLAILRFHPTQRLSAPILGPTLPFLLQVGNRSRASFELYDNLILLTNSGLWQLVGGSLRTERMSRNPLAVELQKRLQQKQHER</sequence>
<feature type="region of interest" description="Disordered" evidence="1">
    <location>
        <begin position="476"/>
        <end position="605"/>
    </location>
</feature>
<gene>
    <name evidence="2" type="ORF">AK812_SmicGene41780</name>
</gene>
<name>A0A1Q9C581_SYMMI</name>
<feature type="compositionally biased region" description="Basic and acidic residues" evidence="1">
    <location>
        <begin position="1202"/>
        <end position="1211"/>
    </location>
</feature>